<evidence type="ECO:0000313" key="1">
    <source>
        <dbReference type="EMBL" id="KAK9735282.1"/>
    </source>
</evidence>
<name>A0AAW1LFC1_SAPOF</name>
<evidence type="ECO:0008006" key="3">
    <source>
        <dbReference type="Google" id="ProtNLM"/>
    </source>
</evidence>
<dbReference type="AlphaFoldDB" id="A0AAW1LFC1"/>
<dbReference type="Proteomes" id="UP001443914">
    <property type="component" value="Unassembled WGS sequence"/>
</dbReference>
<proteinExistence type="predicted"/>
<dbReference type="EMBL" id="JBDFQZ010000004">
    <property type="protein sequence ID" value="KAK9735282.1"/>
    <property type="molecule type" value="Genomic_DNA"/>
</dbReference>
<evidence type="ECO:0000313" key="2">
    <source>
        <dbReference type="Proteomes" id="UP001443914"/>
    </source>
</evidence>
<sequence>MILQGTSYVAGTIPFKYLGVPLHSSRLTKDMFSVLIEKIRGKIKHWSTNLLSYVGKVQLLNSVIFGLESFWCASFLLPKGIIDDIDKLCRGFLWGYSAGGRRMVFLGWKKVCRTTAEGGFGIREVLDWNKALLLRMLWRIHHDTTSVWCSWCRHYVLQQFTVWTVTGMASMSSTWKAMLLVRDVFFGLVGGVN</sequence>
<gene>
    <name evidence="1" type="ORF">RND81_04G196200</name>
</gene>
<accession>A0AAW1LFC1</accession>
<dbReference type="PANTHER" id="PTHR33116:SF80">
    <property type="entry name" value="REVERSE TRANSCRIPTASE ZINC-BINDING DOMAIN-CONTAINING PROTEIN"/>
    <property type="match status" value="1"/>
</dbReference>
<dbReference type="PANTHER" id="PTHR33116">
    <property type="entry name" value="REVERSE TRANSCRIPTASE ZINC-BINDING DOMAIN-CONTAINING PROTEIN-RELATED-RELATED"/>
    <property type="match status" value="1"/>
</dbReference>
<keyword evidence="2" id="KW-1185">Reference proteome</keyword>
<comment type="caution">
    <text evidence="1">The sequence shown here is derived from an EMBL/GenBank/DDBJ whole genome shotgun (WGS) entry which is preliminary data.</text>
</comment>
<organism evidence="1 2">
    <name type="scientific">Saponaria officinalis</name>
    <name type="common">Common soapwort</name>
    <name type="synonym">Lychnis saponaria</name>
    <dbReference type="NCBI Taxonomy" id="3572"/>
    <lineage>
        <taxon>Eukaryota</taxon>
        <taxon>Viridiplantae</taxon>
        <taxon>Streptophyta</taxon>
        <taxon>Embryophyta</taxon>
        <taxon>Tracheophyta</taxon>
        <taxon>Spermatophyta</taxon>
        <taxon>Magnoliopsida</taxon>
        <taxon>eudicotyledons</taxon>
        <taxon>Gunneridae</taxon>
        <taxon>Pentapetalae</taxon>
        <taxon>Caryophyllales</taxon>
        <taxon>Caryophyllaceae</taxon>
        <taxon>Caryophylleae</taxon>
        <taxon>Saponaria</taxon>
    </lineage>
</organism>
<reference evidence="1" key="1">
    <citation type="submission" date="2024-03" db="EMBL/GenBank/DDBJ databases">
        <title>WGS assembly of Saponaria officinalis var. Norfolk2.</title>
        <authorList>
            <person name="Jenkins J."/>
            <person name="Shu S."/>
            <person name="Grimwood J."/>
            <person name="Barry K."/>
            <person name="Goodstein D."/>
            <person name="Schmutz J."/>
            <person name="Leebens-Mack J."/>
            <person name="Osbourn A."/>
        </authorList>
    </citation>
    <scope>NUCLEOTIDE SEQUENCE [LARGE SCALE GENOMIC DNA]</scope>
    <source>
        <strain evidence="1">JIC</strain>
    </source>
</reference>
<protein>
    <recommendedName>
        <fullName evidence="3">Reverse transcriptase</fullName>
    </recommendedName>
</protein>